<evidence type="ECO:0008006" key="5">
    <source>
        <dbReference type="Google" id="ProtNLM"/>
    </source>
</evidence>
<keyword evidence="4" id="KW-1185">Reference proteome</keyword>
<gene>
    <name evidence="3" type="ORF">niasHT_015316</name>
</gene>
<keyword evidence="2" id="KW-0812">Transmembrane</keyword>
<feature type="compositionally biased region" description="Low complexity" evidence="1">
    <location>
        <begin position="567"/>
        <end position="579"/>
    </location>
</feature>
<feature type="transmembrane region" description="Helical" evidence="2">
    <location>
        <begin position="106"/>
        <end position="126"/>
    </location>
</feature>
<feature type="transmembrane region" description="Helical" evidence="2">
    <location>
        <begin position="406"/>
        <end position="424"/>
    </location>
</feature>
<feature type="compositionally biased region" description="Polar residues" evidence="1">
    <location>
        <begin position="642"/>
        <end position="654"/>
    </location>
</feature>
<feature type="compositionally biased region" description="Basic and acidic residues" evidence="1">
    <location>
        <begin position="588"/>
        <end position="599"/>
    </location>
</feature>
<dbReference type="EMBL" id="JBICBT010000590">
    <property type="protein sequence ID" value="KAL3108394.1"/>
    <property type="molecule type" value="Genomic_DNA"/>
</dbReference>
<organism evidence="3 4">
    <name type="scientific">Heterodera trifolii</name>
    <dbReference type="NCBI Taxonomy" id="157864"/>
    <lineage>
        <taxon>Eukaryota</taxon>
        <taxon>Metazoa</taxon>
        <taxon>Ecdysozoa</taxon>
        <taxon>Nematoda</taxon>
        <taxon>Chromadorea</taxon>
        <taxon>Rhabditida</taxon>
        <taxon>Tylenchina</taxon>
        <taxon>Tylenchomorpha</taxon>
        <taxon>Tylenchoidea</taxon>
        <taxon>Heteroderidae</taxon>
        <taxon>Heteroderinae</taxon>
        <taxon>Heterodera</taxon>
    </lineage>
</organism>
<evidence type="ECO:0000256" key="1">
    <source>
        <dbReference type="SAM" id="MobiDB-lite"/>
    </source>
</evidence>
<keyword evidence="2" id="KW-0472">Membrane</keyword>
<name>A0ABD2KZZ2_9BILA</name>
<feature type="compositionally biased region" description="Basic and acidic residues" evidence="1">
    <location>
        <begin position="625"/>
        <end position="638"/>
    </location>
</feature>
<dbReference type="Proteomes" id="UP001620626">
    <property type="component" value="Unassembled WGS sequence"/>
</dbReference>
<feature type="transmembrane region" description="Helical" evidence="2">
    <location>
        <begin position="178"/>
        <end position="206"/>
    </location>
</feature>
<comment type="caution">
    <text evidence="3">The sequence shown here is derived from an EMBL/GenBank/DDBJ whole genome shotgun (WGS) entry which is preliminary data.</text>
</comment>
<keyword evidence="2" id="KW-1133">Transmembrane helix</keyword>
<dbReference type="PANTHER" id="PTHR46641:SF5">
    <property type="entry name" value="NEUROPEPTIDE RECEPTOR FAMILY"/>
    <property type="match status" value="1"/>
</dbReference>
<dbReference type="InterPro" id="IPR052954">
    <property type="entry name" value="GPCR-Ligand_Int"/>
</dbReference>
<dbReference type="PANTHER" id="PTHR46641">
    <property type="entry name" value="FMRFAMIDE RECEPTOR-RELATED"/>
    <property type="match status" value="1"/>
</dbReference>
<accession>A0ABD2KZZ2</accession>
<evidence type="ECO:0000256" key="2">
    <source>
        <dbReference type="SAM" id="Phobius"/>
    </source>
</evidence>
<reference evidence="3 4" key="1">
    <citation type="submission" date="2024-10" db="EMBL/GenBank/DDBJ databases">
        <authorList>
            <person name="Kim D."/>
        </authorList>
    </citation>
    <scope>NUCLEOTIDE SEQUENCE [LARGE SCALE GENOMIC DNA]</scope>
    <source>
        <strain evidence="3">BH-2024</strain>
    </source>
</reference>
<protein>
    <recommendedName>
        <fullName evidence="5">G-protein coupled receptors family 1 profile domain-containing protein</fullName>
    </recommendedName>
</protein>
<feature type="transmembrane region" description="Helical" evidence="2">
    <location>
        <begin position="292"/>
        <end position="322"/>
    </location>
</feature>
<feature type="compositionally biased region" description="Basic and acidic residues" evidence="1">
    <location>
        <begin position="607"/>
        <end position="616"/>
    </location>
</feature>
<dbReference type="Gene3D" id="1.20.1070.10">
    <property type="entry name" value="Rhodopsin 7-helix transmembrane proteins"/>
    <property type="match status" value="1"/>
</dbReference>
<evidence type="ECO:0000313" key="4">
    <source>
        <dbReference type="Proteomes" id="UP001620626"/>
    </source>
</evidence>
<proteinExistence type="predicted"/>
<dbReference type="AlphaFoldDB" id="A0ABD2KZZ2"/>
<feature type="transmembrane region" description="Helical" evidence="2">
    <location>
        <begin position="342"/>
        <end position="367"/>
    </location>
</feature>
<feature type="transmembrane region" description="Helical" evidence="2">
    <location>
        <begin position="138"/>
        <end position="158"/>
    </location>
</feature>
<sequence length="654" mass="73203">MPLFRHYEDNESDDYVYDGANDDELVVVDRRTDNGTTVAALRMLIGKYVNTSTMAEVVEDRLDDHSSPSATSSVQIDTFGTSNCTYRHDISNDLIRSLSLWLDGPITIIAAILAFVGCHFAVRFLARAGLNRELTAALYTLCVCDAFLISMVVLYQSIEASSILFANANVMWDKQSSVLITHGIVSSATTASTLLVVFITFQRFLVVRWPLRFARMRAVKRPTLSLHDTFLRKSSSSGCVEETEVTMSGMFRSGGGAGGGLARTLSKRLLRGSSNKSSGRKPPDLRKLLRPFFFPICVVMFAFLLNFSVFFEFELIPCFAFAHNAFSLQLFPTPLRRSQTYYMIRTTIAMGSQTIGPILTITLMTIVTEYKVHRSLKARRMLFESQSRRRSVVALEELREKVSRTVAIFIAIKFLIFRSLPIFFDIYESFYGIESFGIILSILVRLSDFGVVLNSATNSLAYFGKTEFFANRLRVKLLREKQHIMVAKVAVSACLVACPSPIIERSSSKSSKGTVRSMPFSDIARRRQRKTFMCGKSSVSSNDCSSAGDVHNQLMRFNFFSLRNGTTQSTTNQRTQNGGWTTATVVEDGGKSIKRRENGGEATNGNQRDRETEQKHQQNNNEGEEEKHGKKHGEESKGRTAQPINNSINNNVQA</sequence>
<evidence type="ECO:0000313" key="3">
    <source>
        <dbReference type="EMBL" id="KAL3108394.1"/>
    </source>
</evidence>
<feature type="region of interest" description="Disordered" evidence="1">
    <location>
        <begin position="567"/>
        <end position="654"/>
    </location>
</feature>